<keyword evidence="2" id="KW-1185">Reference proteome</keyword>
<gene>
    <name evidence="1" type="ORF">SAMN04487951_101364</name>
</gene>
<dbReference type="Proteomes" id="UP000199677">
    <property type="component" value="Unassembled WGS sequence"/>
</dbReference>
<dbReference type="EMBL" id="FNII01000001">
    <property type="protein sequence ID" value="SDM98590.1"/>
    <property type="molecule type" value="Genomic_DNA"/>
</dbReference>
<evidence type="ECO:0000313" key="1">
    <source>
        <dbReference type="EMBL" id="SDM98590.1"/>
    </source>
</evidence>
<evidence type="ECO:0000313" key="2">
    <source>
        <dbReference type="Proteomes" id="UP000199677"/>
    </source>
</evidence>
<organism evidence="1 2">
    <name type="scientific">Vreelandella arcis</name>
    <dbReference type="NCBI Taxonomy" id="416873"/>
    <lineage>
        <taxon>Bacteria</taxon>
        <taxon>Pseudomonadati</taxon>
        <taxon>Pseudomonadota</taxon>
        <taxon>Gammaproteobacteria</taxon>
        <taxon>Oceanospirillales</taxon>
        <taxon>Halomonadaceae</taxon>
        <taxon>Vreelandella</taxon>
    </lineage>
</organism>
<sequence length="127" mass="13735">MAVGNIGKCAQVDDTAGGVANAFAEHCFCSLINQRLDARYVIFVGKVHLDSLTGQRMRKQVVSTAIQLANGDNVVACFGDGLNGIGDCRHPGRHRKARQATLQRGYPLLQYGTGRVHNPGINIAFHF</sequence>
<proteinExistence type="predicted"/>
<reference evidence="2" key="1">
    <citation type="submission" date="2016-10" db="EMBL/GenBank/DDBJ databases">
        <authorList>
            <person name="Varghese N."/>
            <person name="Submissions S."/>
        </authorList>
    </citation>
    <scope>NUCLEOTIDE SEQUENCE [LARGE SCALE GENOMIC DNA]</scope>
    <source>
        <strain evidence="2">CGMCC 1.6494</strain>
    </source>
</reference>
<accession>A0A1G9XPE2</accession>
<protein>
    <submittedName>
        <fullName evidence="1">Uncharacterized protein</fullName>
    </submittedName>
</protein>
<name>A0A1G9XPE2_9GAMM</name>
<dbReference type="AlphaFoldDB" id="A0A1G9XPE2"/>